<dbReference type="FunFam" id="1.10.510.10:FF:000388">
    <property type="entry name" value="Leucine-rich repeat receptor-like tyrosine-protein kinase PXC3"/>
    <property type="match status" value="1"/>
</dbReference>
<dbReference type="InterPro" id="IPR008271">
    <property type="entry name" value="Ser/Thr_kinase_AS"/>
</dbReference>
<dbReference type="Proteomes" id="UP000077202">
    <property type="component" value="Unassembled WGS sequence"/>
</dbReference>
<dbReference type="Pfam" id="PF00560">
    <property type="entry name" value="LRR_1"/>
    <property type="match status" value="5"/>
</dbReference>
<keyword evidence="7 16" id="KW-0812">Transmembrane</keyword>
<dbReference type="AlphaFoldDB" id="A0A176WTZ5"/>
<evidence type="ECO:0000256" key="8">
    <source>
        <dbReference type="ARBA" id="ARBA00022729"/>
    </source>
</evidence>
<evidence type="ECO:0000259" key="17">
    <source>
        <dbReference type="PROSITE" id="PS50011"/>
    </source>
</evidence>
<sequence length="1050" mass="113448">MGAEGGRDCDASELCAGGGGRWCAEAEEMRFLVVFSAASGMAGACRALAWVLFLFTILWDRAEGQQDGRSDGLALEKFMDSVRPGHSDNYNATVNPCDWNAARVQCVNSGRVSMLNLTGFGLSGQIPPGTLSNLTFLTDLNLSDNNLTESLPIDLPQLANLVNLNLARNNFSGSVTDIVRALSALVQVDLSTNKFEGDVLNAFQSLRALTNLDLSGNNFNGTIPDGFCDAPRNLRTLHLGSNRFTGLIPTSFERCASLLSLNLSSNSFVGPFPDALSKISTLEELHLARNDFSGPIPDTLFQSLRLRHLNLAYNSLTNPVSISTGTGGNLSVVDLESNLLDGDTVISNLLQFPQLRVLKLGRNKFSGPLKTTRLPALLLSPLEDVDLHGNNFSGKLPSLAAGLLRLDFSSNSFSGPVPGLNDVQSLEYLDLSFNQFEGGLPPDISLQSSLKRLGLADNQLSGSVPSLSAMVSLEYLDLSSNLFTGAFPSNVTLLSNLTRLNVADNGFSSYTLQQLVSLSNLARLEVLNLSRTNLGGNISSAIGDLKLLKVLDLSFNDLVNDIPAEMGKLKDLENLNLASNHLQGAIPDDMTLLTSLSSLDLSNNNLSGIIPTKNQWLTYTNSSFAGNPYLCGLQLNVPDSECSQGPKGTLSSEGASDSDDRKGLIIGLVTALAFVVLVAVGMFIWCRVSMAVKPLSKDETRHVSGPILFDKDAELWAKGIKDPHNIPVVMFEKPLLSLTFADLLQATANFNKELQIADGGYGPVYKGMLADGTQFAIKVLVEVKFADGKDAVAKIEALAKIKHPNLVTLAGYCLVGEDSLLIHEYMVNGDLQRWLHELPEGTRNPEDWSRDTWEHLDEPNADDLSGEFLSWPTRHKIALGVARGLAFLHHGNSPHVVHRDVKASNILLDESFEARLVDAGLAGVGKPSGTPVNGGTMGYVPPEYGQTWQATTRGDVYSFGVVLLELVTGRMPTGHYFHDSYGGNLVGWVRMLIKDKRELKALDPKLVSRGDVAQIQEVLRIGYLCTAEAPSKRPTMQQVVGLLKDCQPEP</sequence>
<dbReference type="InterPro" id="IPR001611">
    <property type="entry name" value="Leu-rich_rpt"/>
</dbReference>
<dbReference type="FunFam" id="3.80.10.10:FF:000062">
    <property type="entry name" value="protein STRUBBELIG-RECEPTOR FAMILY 3"/>
    <property type="match status" value="1"/>
</dbReference>
<dbReference type="GO" id="GO:0004672">
    <property type="term" value="F:protein kinase activity"/>
    <property type="evidence" value="ECO:0007669"/>
    <property type="project" value="InterPro"/>
</dbReference>
<dbReference type="FunFam" id="3.30.200.20:FF:000466">
    <property type="entry name" value="Putative LRR receptor-like serine/threonine-protein kinase"/>
    <property type="match status" value="1"/>
</dbReference>
<dbReference type="SMART" id="SM00220">
    <property type="entry name" value="S_TKc"/>
    <property type="match status" value="1"/>
</dbReference>
<evidence type="ECO:0000256" key="2">
    <source>
        <dbReference type="ARBA" id="ARBA00004479"/>
    </source>
</evidence>
<keyword evidence="5" id="KW-0433">Leucine-rich repeat</keyword>
<reference evidence="18" key="1">
    <citation type="submission" date="2016-03" db="EMBL/GenBank/DDBJ databases">
        <title>Mechanisms controlling the formation of the plant cell surface in tip-growing cells are functionally conserved among land plants.</title>
        <authorList>
            <person name="Honkanen S."/>
            <person name="Jones V.A."/>
            <person name="Morieri G."/>
            <person name="Champion C."/>
            <person name="Hetherington A.J."/>
            <person name="Kelly S."/>
            <person name="Saint-Marcoux D."/>
            <person name="Proust H."/>
            <person name="Prescott H."/>
            <person name="Dolan L."/>
        </authorList>
    </citation>
    <scope>NUCLEOTIDE SEQUENCE [LARGE SCALE GENOMIC DNA]</scope>
    <source>
        <tissue evidence="18">Whole gametophyte</tissue>
    </source>
</reference>
<dbReference type="InterPro" id="IPR001245">
    <property type="entry name" value="Ser-Thr/Tyr_kinase_cat_dom"/>
</dbReference>
<dbReference type="SUPFAM" id="SSF56112">
    <property type="entry name" value="Protein kinase-like (PK-like)"/>
    <property type="match status" value="1"/>
</dbReference>
<dbReference type="Pfam" id="PF13855">
    <property type="entry name" value="LRR_8"/>
    <property type="match status" value="2"/>
</dbReference>
<dbReference type="PROSITE" id="PS00108">
    <property type="entry name" value="PROTEIN_KINASE_ST"/>
    <property type="match status" value="1"/>
</dbReference>
<dbReference type="SUPFAM" id="SSF52058">
    <property type="entry name" value="L domain-like"/>
    <property type="match status" value="2"/>
</dbReference>
<dbReference type="Pfam" id="PF07714">
    <property type="entry name" value="PK_Tyr_Ser-Thr"/>
    <property type="match status" value="1"/>
</dbReference>
<evidence type="ECO:0000313" key="18">
    <source>
        <dbReference type="EMBL" id="OAE35776.1"/>
    </source>
</evidence>
<dbReference type="GO" id="GO:0005886">
    <property type="term" value="C:plasma membrane"/>
    <property type="evidence" value="ECO:0007669"/>
    <property type="project" value="UniProtKB-SubCell"/>
</dbReference>
<dbReference type="GO" id="GO:0005524">
    <property type="term" value="F:ATP binding"/>
    <property type="evidence" value="ECO:0007669"/>
    <property type="project" value="UniProtKB-KW"/>
</dbReference>
<dbReference type="Gene3D" id="1.10.510.10">
    <property type="entry name" value="Transferase(Phosphotransferase) domain 1"/>
    <property type="match status" value="1"/>
</dbReference>
<keyword evidence="6" id="KW-0808">Transferase</keyword>
<keyword evidence="4" id="KW-1003">Cell membrane</keyword>
<evidence type="ECO:0000256" key="6">
    <source>
        <dbReference type="ARBA" id="ARBA00022679"/>
    </source>
</evidence>
<keyword evidence="8" id="KW-0732">Signal</keyword>
<evidence type="ECO:0000256" key="14">
    <source>
        <dbReference type="ARBA" id="ARBA00023170"/>
    </source>
</evidence>
<evidence type="ECO:0000256" key="4">
    <source>
        <dbReference type="ARBA" id="ARBA00022475"/>
    </source>
</evidence>
<name>A0A176WTZ5_MARPO</name>
<feature type="domain" description="Protein kinase" evidence="17">
    <location>
        <begin position="750"/>
        <end position="1050"/>
    </location>
</feature>
<keyword evidence="14" id="KW-0675">Receptor</keyword>
<dbReference type="InterPro" id="IPR003591">
    <property type="entry name" value="Leu-rich_rpt_typical-subtyp"/>
</dbReference>
<dbReference type="PROSITE" id="PS50011">
    <property type="entry name" value="PROTEIN_KINASE_DOM"/>
    <property type="match status" value="1"/>
</dbReference>
<comment type="caution">
    <text evidence="18">The sequence shown here is derived from an EMBL/GenBank/DDBJ whole genome shotgun (WGS) entry which is preliminary data.</text>
</comment>
<proteinExistence type="inferred from homology"/>
<dbReference type="Gene3D" id="3.80.10.10">
    <property type="entry name" value="Ribonuclease Inhibitor"/>
    <property type="match status" value="3"/>
</dbReference>
<evidence type="ECO:0000313" key="19">
    <source>
        <dbReference type="Proteomes" id="UP000077202"/>
    </source>
</evidence>
<feature type="transmembrane region" description="Helical" evidence="16">
    <location>
        <begin position="664"/>
        <end position="685"/>
    </location>
</feature>
<dbReference type="FunFam" id="3.80.10.10:FF:000111">
    <property type="entry name" value="LRR receptor-like serine/threonine-protein kinase ERECTA"/>
    <property type="match status" value="1"/>
</dbReference>
<evidence type="ECO:0000256" key="9">
    <source>
        <dbReference type="ARBA" id="ARBA00022737"/>
    </source>
</evidence>
<protein>
    <recommendedName>
        <fullName evidence="17">Protein kinase domain-containing protein</fullName>
    </recommendedName>
</protein>
<evidence type="ECO:0000256" key="7">
    <source>
        <dbReference type="ARBA" id="ARBA00022692"/>
    </source>
</evidence>
<dbReference type="Gene3D" id="3.30.200.20">
    <property type="entry name" value="Phosphorylase Kinase, domain 1"/>
    <property type="match status" value="1"/>
</dbReference>
<dbReference type="GO" id="GO:0033612">
    <property type="term" value="F:receptor serine/threonine kinase binding"/>
    <property type="evidence" value="ECO:0007669"/>
    <property type="project" value="TreeGrafter"/>
</dbReference>
<feature type="transmembrane region" description="Helical" evidence="16">
    <location>
        <begin position="31"/>
        <end position="59"/>
    </location>
</feature>
<keyword evidence="10" id="KW-0547">Nucleotide-binding</keyword>
<evidence type="ECO:0000256" key="5">
    <source>
        <dbReference type="ARBA" id="ARBA00022614"/>
    </source>
</evidence>
<keyword evidence="13 16" id="KW-0472">Membrane</keyword>
<dbReference type="InterPro" id="IPR000719">
    <property type="entry name" value="Prot_kinase_dom"/>
</dbReference>
<keyword evidence="12 16" id="KW-1133">Transmembrane helix</keyword>
<accession>A0A176WTZ5</accession>
<comment type="similarity">
    <text evidence="3">Belongs to the RLP family.</text>
</comment>
<evidence type="ECO:0000256" key="16">
    <source>
        <dbReference type="SAM" id="Phobius"/>
    </source>
</evidence>
<dbReference type="InterPro" id="IPR032675">
    <property type="entry name" value="LRR_dom_sf"/>
</dbReference>
<evidence type="ECO:0000256" key="1">
    <source>
        <dbReference type="ARBA" id="ARBA00004162"/>
    </source>
</evidence>
<evidence type="ECO:0000256" key="3">
    <source>
        <dbReference type="ARBA" id="ARBA00009592"/>
    </source>
</evidence>
<keyword evidence="9" id="KW-0677">Repeat</keyword>
<dbReference type="PANTHER" id="PTHR48056:SF34">
    <property type="entry name" value="LRR RECEPTOR-LIKE SERINE_THREONINE-PROTEIN KINASE ERL1"/>
    <property type="match status" value="1"/>
</dbReference>
<dbReference type="InterPro" id="IPR011009">
    <property type="entry name" value="Kinase-like_dom_sf"/>
</dbReference>
<keyword evidence="19" id="KW-1185">Reference proteome</keyword>
<evidence type="ECO:0000256" key="10">
    <source>
        <dbReference type="ARBA" id="ARBA00022741"/>
    </source>
</evidence>
<gene>
    <name evidence="18" type="ORF">AXG93_3524s1110</name>
</gene>
<dbReference type="PROSITE" id="PS51450">
    <property type="entry name" value="LRR"/>
    <property type="match status" value="1"/>
</dbReference>
<dbReference type="PRINTS" id="PR00019">
    <property type="entry name" value="LEURICHRPT"/>
</dbReference>
<dbReference type="SMART" id="SM00369">
    <property type="entry name" value="LRR_TYP"/>
    <property type="match status" value="11"/>
</dbReference>
<evidence type="ECO:0000256" key="15">
    <source>
        <dbReference type="ARBA" id="ARBA00023180"/>
    </source>
</evidence>
<organism evidence="18 19">
    <name type="scientific">Marchantia polymorpha subsp. ruderalis</name>
    <dbReference type="NCBI Taxonomy" id="1480154"/>
    <lineage>
        <taxon>Eukaryota</taxon>
        <taxon>Viridiplantae</taxon>
        <taxon>Streptophyta</taxon>
        <taxon>Embryophyta</taxon>
        <taxon>Marchantiophyta</taxon>
        <taxon>Marchantiopsida</taxon>
        <taxon>Marchantiidae</taxon>
        <taxon>Marchantiales</taxon>
        <taxon>Marchantiaceae</taxon>
        <taxon>Marchantia</taxon>
    </lineage>
</organism>
<comment type="subcellular location">
    <subcellularLocation>
        <location evidence="1">Cell membrane</location>
        <topology evidence="1">Single-pass membrane protein</topology>
    </subcellularLocation>
    <subcellularLocation>
        <location evidence="2">Membrane</location>
        <topology evidence="2">Single-pass type I membrane protein</topology>
    </subcellularLocation>
</comment>
<evidence type="ECO:0000256" key="13">
    <source>
        <dbReference type="ARBA" id="ARBA00023136"/>
    </source>
</evidence>
<dbReference type="PANTHER" id="PTHR48056">
    <property type="entry name" value="LRR RECEPTOR-LIKE SERINE/THREONINE-PROTEIN KINASE-RELATED"/>
    <property type="match status" value="1"/>
</dbReference>
<evidence type="ECO:0000256" key="11">
    <source>
        <dbReference type="ARBA" id="ARBA00022840"/>
    </source>
</evidence>
<keyword evidence="11" id="KW-0067">ATP-binding</keyword>
<dbReference type="FunFam" id="3.80.10.10:FF:000095">
    <property type="entry name" value="LRR receptor-like serine/threonine-protein kinase GSO1"/>
    <property type="match status" value="1"/>
</dbReference>
<dbReference type="InterPro" id="IPR050647">
    <property type="entry name" value="Plant_LRR-RLKs"/>
</dbReference>
<evidence type="ECO:0000256" key="12">
    <source>
        <dbReference type="ARBA" id="ARBA00022989"/>
    </source>
</evidence>
<dbReference type="EMBL" id="LVLJ01000074">
    <property type="protein sequence ID" value="OAE35776.1"/>
    <property type="molecule type" value="Genomic_DNA"/>
</dbReference>
<keyword evidence="15" id="KW-0325">Glycoprotein</keyword>